<dbReference type="InParanoid" id="A0A2R5GVL1"/>
<feature type="region of interest" description="Disordered" evidence="8">
    <location>
        <begin position="1"/>
        <end position="33"/>
    </location>
</feature>
<evidence type="ECO:0000259" key="11">
    <source>
        <dbReference type="PROSITE" id="PS50929"/>
    </source>
</evidence>
<dbReference type="InterPro" id="IPR036640">
    <property type="entry name" value="ABC1_TM_sf"/>
</dbReference>
<feature type="domain" description="ABC transporter" evidence="10">
    <location>
        <begin position="399"/>
        <end position="630"/>
    </location>
</feature>
<dbReference type="GO" id="GO:0140359">
    <property type="term" value="F:ABC-type transporter activity"/>
    <property type="evidence" value="ECO:0007669"/>
    <property type="project" value="InterPro"/>
</dbReference>
<evidence type="ECO:0000313" key="13">
    <source>
        <dbReference type="Proteomes" id="UP000241890"/>
    </source>
</evidence>
<protein>
    <submittedName>
        <fullName evidence="12">ABC transporter, putative</fullName>
    </submittedName>
</protein>
<feature type="compositionally biased region" description="Basic and acidic residues" evidence="8">
    <location>
        <begin position="1"/>
        <end position="14"/>
    </location>
</feature>
<keyword evidence="4" id="KW-0067">ATP-binding</keyword>
<dbReference type="SUPFAM" id="SSF52540">
    <property type="entry name" value="P-loop containing nucleoside triphosphate hydrolases"/>
    <property type="match status" value="1"/>
</dbReference>
<feature type="transmembrane region" description="Helical" evidence="9">
    <location>
        <begin position="54"/>
        <end position="77"/>
    </location>
</feature>
<dbReference type="Gene3D" id="3.40.50.300">
    <property type="entry name" value="P-loop containing nucleotide triphosphate hydrolases"/>
    <property type="match status" value="1"/>
</dbReference>
<dbReference type="SMART" id="SM00382">
    <property type="entry name" value="AAA"/>
    <property type="match status" value="1"/>
</dbReference>
<accession>A0A2R5GVL1</accession>
<dbReference type="PANTHER" id="PTHR24221">
    <property type="entry name" value="ATP-BINDING CASSETTE SUB-FAMILY B"/>
    <property type="match status" value="1"/>
</dbReference>
<dbReference type="PROSITE" id="PS00211">
    <property type="entry name" value="ABC_TRANSPORTER_1"/>
    <property type="match status" value="1"/>
</dbReference>
<keyword evidence="5 9" id="KW-1133">Transmembrane helix</keyword>
<dbReference type="GO" id="GO:0016020">
    <property type="term" value="C:membrane"/>
    <property type="evidence" value="ECO:0007669"/>
    <property type="project" value="UniProtKB-SubCell"/>
</dbReference>
<dbReference type="PROSITE" id="PS50929">
    <property type="entry name" value="ABC_TM1F"/>
    <property type="match status" value="1"/>
</dbReference>
<evidence type="ECO:0000256" key="6">
    <source>
        <dbReference type="ARBA" id="ARBA00023136"/>
    </source>
</evidence>
<evidence type="ECO:0000256" key="3">
    <source>
        <dbReference type="ARBA" id="ARBA00022741"/>
    </source>
</evidence>
<dbReference type="AlphaFoldDB" id="A0A2R5GVL1"/>
<dbReference type="InterPro" id="IPR017871">
    <property type="entry name" value="ABC_transporter-like_CS"/>
</dbReference>
<evidence type="ECO:0000256" key="7">
    <source>
        <dbReference type="ARBA" id="ARBA00024363"/>
    </source>
</evidence>
<dbReference type="EMBL" id="BEYU01000128">
    <property type="protein sequence ID" value="GBG32693.1"/>
    <property type="molecule type" value="Genomic_DNA"/>
</dbReference>
<keyword evidence="13" id="KW-1185">Reference proteome</keyword>
<feature type="transmembrane region" description="Helical" evidence="9">
    <location>
        <begin position="294"/>
        <end position="316"/>
    </location>
</feature>
<evidence type="ECO:0000256" key="8">
    <source>
        <dbReference type="SAM" id="MobiDB-lite"/>
    </source>
</evidence>
<feature type="transmembrane region" description="Helical" evidence="9">
    <location>
        <begin position="116"/>
        <end position="139"/>
    </location>
</feature>
<dbReference type="PANTHER" id="PTHR24221:SF654">
    <property type="entry name" value="ATP-BINDING CASSETTE SUB-FAMILY B MEMBER 6"/>
    <property type="match status" value="1"/>
</dbReference>
<evidence type="ECO:0000256" key="2">
    <source>
        <dbReference type="ARBA" id="ARBA00022692"/>
    </source>
</evidence>
<dbReference type="GO" id="GO:0016887">
    <property type="term" value="F:ATP hydrolysis activity"/>
    <property type="evidence" value="ECO:0007669"/>
    <property type="project" value="InterPro"/>
</dbReference>
<evidence type="ECO:0000256" key="1">
    <source>
        <dbReference type="ARBA" id="ARBA00004141"/>
    </source>
</evidence>
<keyword evidence="3" id="KW-0547">Nucleotide-binding</keyword>
<dbReference type="InterPro" id="IPR003439">
    <property type="entry name" value="ABC_transporter-like_ATP-bd"/>
</dbReference>
<evidence type="ECO:0000256" key="9">
    <source>
        <dbReference type="SAM" id="Phobius"/>
    </source>
</evidence>
<dbReference type="InterPro" id="IPR011527">
    <property type="entry name" value="ABC1_TM_dom"/>
</dbReference>
<evidence type="ECO:0000313" key="12">
    <source>
        <dbReference type="EMBL" id="GBG32693.1"/>
    </source>
</evidence>
<dbReference type="Gene3D" id="1.20.1560.10">
    <property type="entry name" value="ABC transporter type 1, transmembrane domain"/>
    <property type="match status" value="1"/>
</dbReference>
<dbReference type="Pfam" id="PF00005">
    <property type="entry name" value="ABC_tran"/>
    <property type="match status" value="1"/>
</dbReference>
<dbReference type="PROSITE" id="PS50893">
    <property type="entry name" value="ABC_TRANSPORTER_2"/>
    <property type="match status" value="1"/>
</dbReference>
<dbReference type="GO" id="GO:0034040">
    <property type="term" value="F:ATPase-coupled lipid transmembrane transporter activity"/>
    <property type="evidence" value="ECO:0007669"/>
    <property type="project" value="TreeGrafter"/>
</dbReference>
<proteinExistence type="inferred from homology"/>
<dbReference type="SUPFAM" id="SSF90123">
    <property type="entry name" value="ABC transporter transmembrane region"/>
    <property type="match status" value="1"/>
</dbReference>
<dbReference type="InterPro" id="IPR003593">
    <property type="entry name" value="AAA+_ATPase"/>
</dbReference>
<reference evidence="12 13" key="1">
    <citation type="submission" date="2017-12" db="EMBL/GenBank/DDBJ databases">
        <title>Sequencing, de novo assembly and annotation of complete genome of a new Thraustochytrid species, strain FCC1311.</title>
        <authorList>
            <person name="Sedici K."/>
            <person name="Godart F."/>
            <person name="Aiese Cigliano R."/>
            <person name="Sanseverino W."/>
            <person name="Barakat M."/>
            <person name="Ortet P."/>
            <person name="Marechal E."/>
            <person name="Cagnac O."/>
            <person name="Amato A."/>
        </authorList>
    </citation>
    <scope>NUCLEOTIDE SEQUENCE [LARGE SCALE GENOMIC DNA]</scope>
</reference>
<dbReference type="InterPro" id="IPR027417">
    <property type="entry name" value="P-loop_NTPase"/>
</dbReference>
<comment type="subcellular location">
    <subcellularLocation>
        <location evidence="1">Membrane</location>
        <topology evidence="1">Multi-pass membrane protein</topology>
    </subcellularLocation>
</comment>
<evidence type="ECO:0000256" key="4">
    <source>
        <dbReference type="ARBA" id="ARBA00022840"/>
    </source>
</evidence>
<sequence>MSEAAKSKFERKDQDDPEEARGSLYCEEESDGDEAGQTLQTMKFKEDTKRTVKLIYASIAVYCVAMVINKWLFAVAVRKMFVFLEESFTGASVLFNTPISPFWEAVFLTNMSFFEVMGVCMLTTTTIAFAGSAAQALPVRVAGALARDRRKLVLRASLRSMLQAESGSTASLLLEHIAVLYEFEAYTKFMRVSAKYSLLLVVVASLIVFWQGTLVMILTTGYLVAALTVQRKIVGPYERRRSDLQAVVSTSILDTLRSADIVKMHSMQKDEEAKLEKQEKLVGKEEKAIFARMLVLGFPTLLGMTLGLPLVIILVWQIMQGVTRNQEAVDIVFGMLAMLFLCEEGHKSFNRIVMTDSQAAKYVRVHRDIEDALVASKAHPDYVHCSDGSAKIDVGPGGVTFENVSVTYPDMDAPALHDVTFEIQQGSKMAIVAESGGGKSTLFRAVSGLVHFDGAISYGGVKLQAGAWDIVRPYMGFVSQDSRLFARSVRENIWYGNAVAVDDQEIWNALGKVGLESWAKALKNGLDTILATERMVSGGQAQRLQIARLLCRQGVQFVLLDECMSALDPAMRAHVTIAIRDYIRDKTALIITHSHDTISDLCDHVLQLDKLQAGAPTFMLNASAYIQQLAR</sequence>
<evidence type="ECO:0000259" key="10">
    <source>
        <dbReference type="PROSITE" id="PS50893"/>
    </source>
</evidence>
<feature type="domain" description="ABC transmembrane type-1" evidence="11">
    <location>
        <begin position="197"/>
        <end position="341"/>
    </location>
</feature>
<feature type="transmembrane region" description="Helical" evidence="9">
    <location>
        <begin position="196"/>
        <end position="229"/>
    </location>
</feature>
<evidence type="ECO:0000256" key="5">
    <source>
        <dbReference type="ARBA" id="ARBA00022989"/>
    </source>
</evidence>
<comment type="caution">
    <text evidence="12">The sequence shown here is derived from an EMBL/GenBank/DDBJ whole genome shotgun (WGS) entry which is preliminary data.</text>
</comment>
<organism evidence="12 13">
    <name type="scientific">Hondaea fermentalgiana</name>
    <dbReference type="NCBI Taxonomy" id="2315210"/>
    <lineage>
        <taxon>Eukaryota</taxon>
        <taxon>Sar</taxon>
        <taxon>Stramenopiles</taxon>
        <taxon>Bigyra</taxon>
        <taxon>Labyrinthulomycetes</taxon>
        <taxon>Thraustochytrida</taxon>
        <taxon>Thraustochytriidae</taxon>
        <taxon>Hondaea</taxon>
    </lineage>
</organism>
<dbReference type="CDD" id="cd03228">
    <property type="entry name" value="ABCC_MRP_Like"/>
    <property type="match status" value="1"/>
</dbReference>
<keyword evidence="2 9" id="KW-0812">Transmembrane</keyword>
<dbReference type="GO" id="GO:0005524">
    <property type="term" value="F:ATP binding"/>
    <property type="evidence" value="ECO:0007669"/>
    <property type="project" value="UniProtKB-KW"/>
</dbReference>
<dbReference type="Proteomes" id="UP000241890">
    <property type="component" value="Unassembled WGS sequence"/>
</dbReference>
<dbReference type="OrthoDB" id="6593433at2759"/>
<gene>
    <name evidence="12" type="ORF">FCC1311_089182</name>
</gene>
<name>A0A2R5GVL1_9STRA</name>
<dbReference type="InterPro" id="IPR039421">
    <property type="entry name" value="Type_1_exporter"/>
</dbReference>
<keyword evidence="6 9" id="KW-0472">Membrane</keyword>
<comment type="similarity">
    <text evidence="7">Belongs to the ABC transporter superfamily. ABCB family. Heavy Metal importer (TC 3.A.1.210) subfamily.</text>
</comment>